<feature type="transmembrane region" description="Helical" evidence="12">
    <location>
        <begin position="339"/>
        <end position="356"/>
    </location>
</feature>
<dbReference type="Gene3D" id="3.30.559.70">
    <property type="entry name" value="Choline/Carnitine o-acyltransferase, domain 2"/>
    <property type="match status" value="2"/>
</dbReference>
<evidence type="ECO:0000259" key="14">
    <source>
        <dbReference type="Pfam" id="PF16484"/>
    </source>
</evidence>
<dbReference type="GO" id="GO:0004095">
    <property type="term" value="F:carnitine O-palmitoyltransferase activity"/>
    <property type="evidence" value="ECO:0007669"/>
    <property type="project" value="TreeGrafter"/>
</dbReference>
<name>A0A8C7J9I0_ONCKI</name>
<feature type="domain" description="Carnitine O-palmitoyltransferase N-terminal" evidence="14">
    <location>
        <begin position="1"/>
        <end position="47"/>
    </location>
</feature>
<keyword evidence="8 12" id="KW-0472">Membrane</keyword>
<dbReference type="PROSITE" id="PS00439">
    <property type="entry name" value="ACYLTRANSF_C_1"/>
    <property type="match status" value="1"/>
</dbReference>
<evidence type="ECO:0000256" key="5">
    <source>
        <dbReference type="ARBA" id="ARBA00022832"/>
    </source>
</evidence>
<gene>
    <name evidence="15" type="primary">cpt1a2b</name>
</gene>
<protein>
    <submittedName>
        <fullName evidence="15">Carnitine palmitoyltransferase 1A2b</fullName>
    </submittedName>
</protein>
<proteinExistence type="inferred from homology"/>
<dbReference type="FunFam" id="3.30.559.10:FF:000002">
    <property type="entry name" value="carnitine O-palmitoyltransferase 1, liver isoform"/>
    <property type="match status" value="1"/>
</dbReference>
<dbReference type="GO" id="GO:0006635">
    <property type="term" value="P:fatty acid beta-oxidation"/>
    <property type="evidence" value="ECO:0007669"/>
    <property type="project" value="UniProtKB-UniPathway"/>
</dbReference>
<organism evidence="15 16">
    <name type="scientific">Oncorhynchus kisutch</name>
    <name type="common">Coho salmon</name>
    <name type="synonym">Salmo kisutch</name>
    <dbReference type="NCBI Taxonomy" id="8019"/>
    <lineage>
        <taxon>Eukaryota</taxon>
        <taxon>Metazoa</taxon>
        <taxon>Chordata</taxon>
        <taxon>Craniata</taxon>
        <taxon>Vertebrata</taxon>
        <taxon>Euteleostomi</taxon>
        <taxon>Actinopterygii</taxon>
        <taxon>Neopterygii</taxon>
        <taxon>Teleostei</taxon>
        <taxon>Protacanthopterygii</taxon>
        <taxon>Salmoniformes</taxon>
        <taxon>Salmonidae</taxon>
        <taxon>Salmoninae</taxon>
        <taxon>Oncorhynchus</taxon>
    </lineage>
</organism>
<keyword evidence="3 11" id="KW-0808">Transferase</keyword>
<evidence type="ECO:0000256" key="7">
    <source>
        <dbReference type="ARBA" id="ARBA00023098"/>
    </source>
</evidence>
<dbReference type="InterPro" id="IPR023213">
    <property type="entry name" value="CAT-like_dom_sf"/>
</dbReference>
<evidence type="ECO:0000256" key="11">
    <source>
        <dbReference type="RuleBase" id="RU003801"/>
    </source>
</evidence>
<keyword evidence="4 12" id="KW-0812">Transmembrane</keyword>
<evidence type="ECO:0000256" key="6">
    <source>
        <dbReference type="ARBA" id="ARBA00022989"/>
    </source>
</evidence>
<comment type="similarity">
    <text evidence="2 11">Belongs to the carnitine/choline acetyltransferase family.</text>
</comment>
<evidence type="ECO:0000313" key="15">
    <source>
        <dbReference type="Ensembl" id="ENSOKIP00005083869.1"/>
    </source>
</evidence>
<reference evidence="15" key="1">
    <citation type="submission" date="2025-08" db="UniProtKB">
        <authorList>
            <consortium name="Ensembl"/>
        </authorList>
    </citation>
    <scope>IDENTIFICATION</scope>
</reference>
<dbReference type="Pfam" id="PF16484">
    <property type="entry name" value="CPT_N"/>
    <property type="match status" value="1"/>
</dbReference>
<dbReference type="InterPro" id="IPR032476">
    <property type="entry name" value="CPT_N"/>
</dbReference>
<dbReference type="InterPro" id="IPR039551">
    <property type="entry name" value="Cho/carn_acyl_trans"/>
</dbReference>
<feature type="transmembrane region" description="Helical" evidence="12">
    <location>
        <begin position="50"/>
        <end position="74"/>
    </location>
</feature>
<dbReference type="InterPro" id="IPR000542">
    <property type="entry name" value="Carn_acyl_trans"/>
</dbReference>
<keyword evidence="7" id="KW-0443">Lipid metabolism</keyword>
<evidence type="ECO:0000256" key="10">
    <source>
        <dbReference type="PIRSR" id="PIRSR600542-1"/>
    </source>
</evidence>
<evidence type="ECO:0000256" key="4">
    <source>
        <dbReference type="ARBA" id="ARBA00022692"/>
    </source>
</evidence>
<dbReference type="Proteomes" id="UP000694557">
    <property type="component" value="Unassembled WGS sequence"/>
</dbReference>
<dbReference type="PROSITE" id="PS00440">
    <property type="entry name" value="ACYLTRANSF_C_2"/>
    <property type="match status" value="1"/>
</dbReference>
<dbReference type="PANTHER" id="PTHR22589">
    <property type="entry name" value="CARNITINE O-ACYLTRANSFERASE"/>
    <property type="match status" value="1"/>
</dbReference>
<dbReference type="AlphaFoldDB" id="A0A8C7J9I0"/>
<dbReference type="GO" id="GO:0005739">
    <property type="term" value="C:mitochondrion"/>
    <property type="evidence" value="ECO:0007669"/>
    <property type="project" value="TreeGrafter"/>
</dbReference>
<feature type="active site" description="Proton acceptor" evidence="10">
    <location>
        <position position="438"/>
    </location>
</feature>
<comment type="subcellular location">
    <subcellularLocation>
        <location evidence="1">Membrane</location>
        <topology evidence="1">Multi-pass membrane protein</topology>
    </subcellularLocation>
</comment>
<dbReference type="GO" id="GO:0009437">
    <property type="term" value="P:carnitine metabolic process"/>
    <property type="evidence" value="ECO:0007669"/>
    <property type="project" value="TreeGrafter"/>
</dbReference>
<dbReference type="PANTHER" id="PTHR22589:SF105">
    <property type="entry name" value="CARNITINE O-PALMITOYLTRANSFERASE"/>
    <property type="match status" value="1"/>
</dbReference>
<dbReference type="SUPFAM" id="SSF52777">
    <property type="entry name" value="CoA-dependent acyltransferases"/>
    <property type="match status" value="2"/>
</dbReference>
<sequence length="757" mass="85900">MAEAHQAVAFQFTITPEGIDLRLSYQALSQIYLSGLRSWKKRISRMRNRVIKGVYPASPSSWLFVVIAILATMYMRSDPSMGLIAKIQEHLPVSLSLSVQGQTMLSVLVFSTLLWLSLILTLRFCLKLLLSYHRWMFEQHGHISTTTKVWVTLVRLLSGRKPLLYSYQTSLPCLPVPPIKDTLERYLESVRPLLSGPGFQRMTVLAAQFENSLGNRLQRYLKLKALWATNYVSDWWEEYIYLRGRGPIMVNSNYYGMDFLYVTPTPIQAARAGNTITALLLYRRKVNSEQLTPSRVPGTVIPLCAAQCERMFNTTRTPGEETGNTHTQKKVIYLKNKKIVMNFAVIWNAFCPRVPWCAVRKQYFSSGVNKRSLDCIERAAFFVTLDDEEQGMMGEDPVGNLDRYAKSLLHGKCYDRWFDKSFSVVVYKNGKNGLNAEHSWADAPTVAHLWEVCFTLATDAFQLGYTEDGHCKGEVERSLPPPQRLTWDIPVEVQEQVSISLSVAQALADDVDCHVFPFRDFGKGRIKKLKISPDAFIQLALQLAYYRDRKTFCLTYEASMTRLFREGRTETVRSCSNEGCAFVKAVESGEGPEHCRRLFRLAAEKHQNLYRLAMTGSGIDRHLFCLYVVSKYLGVESPFLTEVLSEPWRLSTSQTPVQQLELFDMKNHPDFISLGGGFGPTSTTWGSFGPVADDGYGVSYIIVGEDMINYHVSCKHSFSETDSHRFGAQISRALLDLLSVLTPAKTENSQAQDKKQQ</sequence>
<evidence type="ECO:0000256" key="12">
    <source>
        <dbReference type="SAM" id="Phobius"/>
    </source>
</evidence>
<reference evidence="15" key="2">
    <citation type="submission" date="2025-09" db="UniProtKB">
        <authorList>
            <consortium name="Ensembl"/>
        </authorList>
    </citation>
    <scope>IDENTIFICATION</scope>
</reference>
<keyword evidence="16" id="KW-1185">Reference proteome</keyword>
<dbReference type="InterPro" id="IPR042231">
    <property type="entry name" value="Cho/carn_acyl_trans_2"/>
</dbReference>
<evidence type="ECO:0000259" key="13">
    <source>
        <dbReference type="Pfam" id="PF00755"/>
    </source>
</evidence>
<keyword evidence="5" id="KW-0276">Fatty acid metabolism</keyword>
<dbReference type="UniPathway" id="UPA00659"/>
<feature type="transmembrane region" description="Helical" evidence="12">
    <location>
        <begin position="104"/>
        <end position="126"/>
    </location>
</feature>
<dbReference type="Gene3D" id="3.30.559.10">
    <property type="entry name" value="Chloramphenicol acetyltransferase-like domain"/>
    <property type="match status" value="2"/>
</dbReference>
<evidence type="ECO:0000313" key="16">
    <source>
        <dbReference type="Proteomes" id="UP000694557"/>
    </source>
</evidence>
<evidence type="ECO:0000256" key="3">
    <source>
        <dbReference type="ARBA" id="ARBA00022679"/>
    </source>
</evidence>
<keyword evidence="9 11" id="KW-0012">Acyltransferase</keyword>
<evidence type="ECO:0000256" key="1">
    <source>
        <dbReference type="ARBA" id="ARBA00004141"/>
    </source>
</evidence>
<dbReference type="Gene3D" id="6.10.250.1760">
    <property type="match status" value="1"/>
</dbReference>
<feature type="domain" description="Choline/carnitine acyltransferase" evidence="13">
    <location>
        <begin position="353"/>
        <end position="731"/>
    </location>
</feature>
<keyword evidence="6 12" id="KW-1133">Transmembrane helix</keyword>
<dbReference type="GO" id="GO:0016020">
    <property type="term" value="C:membrane"/>
    <property type="evidence" value="ECO:0007669"/>
    <property type="project" value="UniProtKB-SubCell"/>
</dbReference>
<evidence type="ECO:0000256" key="9">
    <source>
        <dbReference type="ARBA" id="ARBA00023315"/>
    </source>
</evidence>
<accession>A0A8C7J9I0</accession>
<dbReference type="GeneTree" id="ENSGT01150000286917"/>
<dbReference type="Pfam" id="PF00755">
    <property type="entry name" value="Carn_acyltransf"/>
    <property type="match status" value="2"/>
</dbReference>
<dbReference type="Ensembl" id="ENSOKIT00005089565.1">
    <property type="protein sequence ID" value="ENSOKIP00005083869.1"/>
    <property type="gene ID" value="ENSOKIG00005036283.1"/>
</dbReference>
<feature type="domain" description="Choline/carnitine acyltransferase" evidence="13">
    <location>
        <begin position="174"/>
        <end position="340"/>
    </location>
</feature>
<evidence type="ECO:0000256" key="2">
    <source>
        <dbReference type="ARBA" id="ARBA00005232"/>
    </source>
</evidence>
<evidence type="ECO:0000256" key="8">
    <source>
        <dbReference type="ARBA" id="ARBA00023136"/>
    </source>
</evidence>